<keyword evidence="2" id="KW-1185">Reference proteome</keyword>
<evidence type="ECO:0000313" key="1">
    <source>
        <dbReference type="EMBL" id="PHJ19641.1"/>
    </source>
</evidence>
<proteinExistence type="predicted"/>
<dbReference type="RefSeq" id="XP_067921339.1">
    <property type="nucleotide sequence ID" value="XM_068066685.1"/>
</dbReference>
<organism evidence="1 2">
    <name type="scientific">Cystoisospora suis</name>
    <dbReference type="NCBI Taxonomy" id="483139"/>
    <lineage>
        <taxon>Eukaryota</taxon>
        <taxon>Sar</taxon>
        <taxon>Alveolata</taxon>
        <taxon>Apicomplexa</taxon>
        <taxon>Conoidasida</taxon>
        <taxon>Coccidia</taxon>
        <taxon>Eucoccidiorida</taxon>
        <taxon>Eimeriorina</taxon>
        <taxon>Sarcocystidae</taxon>
        <taxon>Cystoisospora</taxon>
    </lineage>
</organism>
<dbReference type="EMBL" id="MIGC01003312">
    <property type="protein sequence ID" value="PHJ19641.1"/>
    <property type="molecule type" value="Genomic_DNA"/>
</dbReference>
<dbReference type="Proteomes" id="UP000221165">
    <property type="component" value="Unassembled WGS sequence"/>
</dbReference>
<sequence length="42" mass="4533">MVEQPTADRQVHGSIPCAPFVVVVISDWWALYSGSAKVVECG</sequence>
<gene>
    <name evidence="1" type="ORF">CSUI_006529</name>
</gene>
<dbReference type="AlphaFoldDB" id="A0A2C6K005"/>
<reference evidence="1 2" key="1">
    <citation type="journal article" date="2017" name="Int. J. Parasitol.">
        <title>The genome of the protozoan parasite Cystoisospora suis and a reverse vaccinology approach to identify vaccine candidates.</title>
        <authorList>
            <person name="Palmieri N."/>
            <person name="Shrestha A."/>
            <person name="Ruttkowski B."/>
            <person name="Beck T."/>
            <person name="Vogl C."/>
            <person name="Tomley F."/>
            <person name="Blake D.P."/>
            <person name="Joachim A."/>
        </authorList>
    </citation>
    <scope>NUCLEOTIDE SEQUENCE [LARGE SCALE GENOMIC DNA]</scope>
    <source>
        <strain evidence="1 2">Wien I</strain>
    </source>
</reference>
<evidence type="ECO:0000313" key="2">
    <source>
        <dbReference type="Proteomes" id="UP000221165"/>
    </source>
</evidence>
<comment type="caution">
    <text evidence="1">The sequence shown here is derived from an EMBL/GenBank/DDBJ whole genome shotgun (WGS) entry which is preliminary data.</text>
</comment>
<name>A0A2C6K005_9APIC</name>
<accession>A0A2C6K005</accession>
<protein>
    <submittedName>
        <fullName evidence="1">Uncharacterized protein</fullName>
    </submittedName>
</protein>
<dbReference type="VEuPathDB" id="ToxoDB:CSUI_006529"/>
<dbReference type="GeneID" id="94429896"/>